<dbReference type="FunFam" id="3.60.110.10:FF:000033">
    <property type="entry name" value="Putative nitrilase"/>
    <property type="match status" value="1"/>
</dbReference>
<dbReference type="GO" id="GO:0050152">
    <property type="term" value="F:omega-amidase activity"/>
    <property type="evidence" value="ECO:0007669"/>
    <property type="project" value="TreeGrafter"/>
</dbReference>
<dbReference type="PROSITE" id="PS50263">
    <property type="entry name" value="CN_HYDROLASE"/>
    <property type="match status" value="1"/>
</dbReference>
<dbReference type="PANTHER" id="PTHR23088:SF30">
    <property type="entry name" value="OMEGA-AMIDASE NIT2"/>
    <property type="match status" value="1"/>
</dbReference>
<comment type="caution">
    <text evidence="3">The sequence shown here is derived from an EMBL/GenBank/DDBJ whole genome shotgun (WGS) entry which is preliminary data.</text>
</comment>
<dbReference type="VEuPathDB" id="TriTrypDB:TM35_000021450"/>
<dbReference type="GO" id="GO:0006528">
    <property type="term" value="P:asparagine metabolic process"/>
    <property type="evidence" value="ECO:0007669"/>
    <property type="project" value="TreeGrafter"/>
</dbReference>
<dbReference type="RefSeq" id="XP_028886885.1">
    <property type="nucleotide sequence ID" value="XM_029021463.1"/>
</dbReference>
<dbReference type="STRING" id="67003.A0A1X0P8A8"/>
<dbReference type="GO" id="GO:0006541">
    <property type="term" value="P:glutamine metabolic process"/>
    <property type="evidence" value="ECO:0007669"/>
    <property type="project" value="TreeGrafter"/>
</dbReference>
<protein>
    <submittedName>
        <fullName evidence="3">Putative nitrilase</fullName>
    </submittedName>
</protein>
<reference evidence="3 4" key="1">
    <citation type="submission" date="2017-03" db="EMBL/GenBank/DDBJ databases">
        <title>An alternative strategy for trypanosome survival in the mammalian bloodstream revealed through genome and transcriptome analysis of the ubiquitous bovine parasite Trypanosoma (Megatrypanum) theileri.</title>
        <authorList>
            <person name="Kelly S."/>
            <person name="Ivens A."/>
            <person name="Mott A."/>
            <person name="O'Neill E."/>
            <person name="Emms D."/>
            <person name="Macleod O."/>
            <person name="Voorheis P."/>
            <person name="Matthews J."/>
            <person name="Matthews K."/>
            <person name="Carrington M."/>
        </authorList>
    </citation>
    <scope>NUCLEOTIDE SEQUENCE [LARGE SCALE GENOMIC DNA]</scope>
    <source>
        <strain evidence="3">Edinburgh</strain>
    </source>
</reference>
<dbReference type="Gene3D" id="3.60.110.10">
    <property type="entry name" value="Carbon-nitrogen hydrolase"/>
    <property type="match status" value="1"/>
</dbReference>
<dbReference type="GO" id="GO:0006107">
    <property type="term" value="P:oxaloacetate metabolic process"/>
    <property type="evidence" value="ECO:0007669"/>
    <property type="project" value="TreeGrafter"/>
</dbReference>
<dbReference type="EMBL" id="NBCO01000002">
    <property type="protein sequence ID" value="ORC92819.1"/>
    <property type="molecule type" value="Genomic_DNA"/>
</dbReference>
<dbReference type="GO" id="GO:0005739">
    <property type="term" value="C:mitochondrion"/>
    <property type="evidence" value="ECO:0007669"/>
    <property type="project" value="TreeGrafter"/>
</dbReference>
<dbReference type="OrthoDB" id="10250282at2759"/>
<feature type="domain" description="CN hydrolase" evidence="2">
    <location>
        <begin position="1"/>
        <end position="247"/>
    </location>
</feature>
<dbReference type="AlphaFoldDB" id="A0A1X0P8A8"/>
<name>A0A1X0P8A8_9TRYP</name>
<dbReference type="Proteomes" id="UP000192257">
    <property type="component" value="Unassembled WGS sequence"/>
</dbReference>
<evidence type="ECO:0000256" key="1">
    <source>
        <dbReference type="ARBA" id="ARBA00022801"/>
    </source>
</evidence>
<dbReference type="PANTHER" id="PTHR23088">
    <property type="entry name" value="NITRILASE-RELATED"/>
    <property type="match status" value="1"/>
</dbReference>
<dbReference type="SUPFAM" id="SSF56317">
    <property type="entry name" value="Carbon-nitrogen hydrolase"/>
    <property type="match status" value="1"/>
</dbReference>
<gene>
    <name evidence="3" type="ORF">TM35_000021450</name>
</gene>
<evidence type="ECO:0000259" key="2">
    <source>
        <dbReference type="PROSITE" id="PS50263"/>
    </source>
</evidence>
<organism evidence="3 4">
    <name type="scientific">Trypanosoma theileri</name>
    <dbReference type="NCBI Taxonomy" id="67003"/>
    <lineage>
        <taxon>Eukaryota</taxon>
        <taxon>Discoba</taxon>
        <taxon>Euglenozoa</taxon>
        <taxon>Kinetoplastea</taxon>
        <taxon>Metakinetoplastina</taxon>
        <taxon>Trypanosomatida</taxon>
        <taxon>Trypanosomatidae</taxon>
        <taxon>Trypanosoma</taxon>
    </lineage>
</organism>
<dbReference type="InterPro" id="IPR036526">
    <property type="entry name" value="C-N_Hydrolase_sf"/>
</dbReference>
<sequence>MRVSLCQMAVGRSKEANISKAVNMIIDAAKRGSKLAVLPECFNCPYGTKYFKEYSEELSVGNPTFDAISKVAKENKIWVIAGSIPEKSDGKLFNSSMIFDSEGNLQHVHRKIHLFRINTDTVKMDEGEVLSAGNEATPVSMGNGIKFGVAICFDIRYPLLAWKYASEGTSFLVYPGAFNMVTGPLHWELTARARAVDNQQFVLMCSPARDTEAEYIAWGHSMIVDPLGNVLATADEKETYVDAELDLSMIEKTRKQIPIMSGVRHDAYSLKWN</sequence>
<dbReference type="CDD" id="cd07572">
    <property type="entry name" value="nit"/>
    <property type="match status" value="1"/>
</dbReference>
<dbReference type="GeneID" id="39981243"/>
<dbReference type="InterPro" id="IPR003010">
    <property type="entry name" value="C-N_Hydrolase"/>
</dbReference>
<accession>A0A1X0P8A8</accession>
<dbReference type="Pfam" id="PF00795">
    <property type="entry name" value="CN_hydrolase"/>
    <property type="match status" value="1"/>
</dbReference>
<proteinExistence type="predicted"/>
<keyword evidence="4" id="KW-1185">Reference proteome</keyword>
<keyword evidence="1" id="KW-0378">Hydrolase</keyword>
<evidence type="ECO:0000313" key="3">
    <source>
        <dbReference type="EMBL" id="ORC92819.1"/>
    </source>
</evidence>
<evidence type="ECO:0000313" key="4">
    <source>
        <dbReference type="Proteomes" id="UP000192257"/>
    </source>
</evidence>
<dbReference type="InterPro" id="IPR045254">
    <property type="entry name" value="Nit1/2_C-N_Hydrolase"/>
</dbReference>